<dbReference type="GO" id="GO:0006260">
    <property type="term" value="P:DNA replication"/>
    <property type="evidence" value="ECO:0007669"/>
    <property type="project" value="InterPro"/>
</dbReference>
<dbReference type="Proteomes" id="UP000768462">
    <property type="component" value="Unassembled WGS sequence"/>
</dbReference>
<dbReference type="Pfam" id="PF17657">
    <property type="entry name" value="DNA_pol3_finger"/>
    <property type="match status" value="1"/>
</dbReference>
<evidence type="ECO:0000313" key="5">
    <source>
        <dbReference type="Proteomes" id="UP000768462"/>
    </source>
</evidence>
<dbReference type="PANTHER" id="PTHR32294:SF0">
    <property type="entry name" value="DNA POLYMERASE III SUBUNIT ALPHA"/>
    <property type="match status" value="1"/>
</dbReference>
<dbReference type="GO" id="GO:0008408">
    <property type="term" value="F:3'-5' exonuclease activity"/>
    <property type="evidence" value="ECO:0007669"/>
    <property type="project" value="InterPro"/>
</dbReference>
<dbReference type="InterPro" id="IPR029460">
    <property type="entry name" value="DNAPol_HHH"/>
</dbReference>
<reference evidence="4" key="1">
    <citation type="submission" date="2019-04" db="EMBL/GenBank/DDBJ databases">
        <title>Evolution of Biomass-Degrading Anaerobic Consortia Revealed by Metagenomics.</title>
        <authorList>
            <person name="Peng X."/>
        </authorList>
    </citation>
    <scope>NUCLEOTIDE SEQUENCE</scope>
    <source>
        <strain evidence="4">SIG254</strain>
    </source>
</reference>
<dbReference type="CDD" id="cd04485">
    <property type="entry name" value="DnaE_OBF"/>
    <property type="match status" value="1"/>
</dbReference>
<dbReference type="AlphaFoldDB" id="A0A927W8G2"/>
<dbReference type="Pfam" id="PF01336">
    <property type="entry name" value="tRNA_anti-codon"/>
    <property type="match status" value="1"/>
</dbReference>
<name>A0A927W8G2_9CLOT</name>
<dbReference type="InterPro" id="IPR004365">
    <property type="entry name" value="NA-bd_OB_tRNA"/>
</dbReference>
<gene>
    <name evidence="4" type="ORF">E7215_09980</name>
</gene>
<feature type="domain" description="DNA polymerase III alpha subunit finger" evidence="3">
    <location>
        <begin position="2"/>
        <end position="36"/>
    </location>
</feature>
<sequence>GGYSLGRSDLVRRAMSKKKHKVMEEERKNFVHGIVDEEGKIVVPGCIRNGITEEAANKIFDQMMDFASYAFNKSHAAAYAVVGYQTAYLMYYYPAEFIAAMLNSIMGNNEKVAYYIRFAEEIGIKVLPPDINESFSKFTVQGNTIRFGLSAIKNVGVNVIESIVERRKEKGKFKSFSDFCNKIDSGAVNKRAVESLIKVGAFDSLGVYRSKLIAVFEKILDGINNERKRNVPGQISLFQGAEDEDSAFKIVYPEIQEFNKKYLLAMEKEMTGIYLSGHPLDDYEKTLKHVTTHKISDLVLADTLEDGSAGVEGLISERVSKVKDKQKVILGGLLTSVSKKITRNNQAMAFATLEDLFGTIELVIFPKTFSACREFVEEDEIITVEGRIALEEEEQPKILCEKISPLVKVSADKIYIRVEDDSKLNSAMKLIRDNFMGEFGSAPTYLFAANTKKKYLINKNSWLNNDYETTSKLREIFGDDNIKVLEE</sequence>
<dbReference type="InterPro" id="IPR004805">
    <property type="entry name" value="DnaE2/DnaE/PolC"/>
</dbReference>
<comment type="caution">
    <text evidence="4">The sequence shown here is derived from an EMBL/GenBank/DDBJ whole genome shotgun (WGS) entry which is preliminary data.</text>
</comment>
<dbReference type="Pfam" id="PF14579">
    <property type="entry name" value="HHH_6"/>
    <property type="match status" value="1"/>
</dbReference>
<evidence type="ECO:0000313" key="4">
    <source>
        <dbReference type="EMBL" id="MBE6060485.1"/>
    </source>
</evidence>
<evidence type="ECO:0000259" key="3">
    <source>
        <dbReference type="Pfam" id="PF17657"/>
    </source>
</evidence>
<protein>
    <submittedName>
        <fullName evidence="4">DNA polymerase III subunit alpha</fullName>
    </submittedName>
</protein>
<feature type="domain" description="OB" evidence="1">
    <location>
        <begin position="328"/>
        <end position="406"/>
    </location>
</feature>
<dbReference type="EMBL" id="SVCM01000113">
    <property type="protein sequence ID" value="MBE6060485.1"/>
    <property type="molecule type" value="Genomic_DNA"/>
</dbReference>
<dbReference type="Gene3D" id="1.10.150.870">
    <property type="match status" value="1"/>
</dbReference>
<feature type="non-terminal residue" evidence="4">
    <location>
        <position position="1"/>
    </location>
</feature>
<dbReference type="GO" id="GO:0003676">
    <property type="term" value="F:nucleic acid binding"/>
    <property type="evidence" value="ECO:0007669"/>
    <property type="project" value="InterPro"/>
</dbReference>
<evidence type="ECO:0000259" key="2">
    <source>
        <dbReference type="Pfam" id="PF14579"/>
    </source>
</evidence>
<accession>A0A927W8G2</accession>
<dbReference type="Gene3D" id="2.40.50.140">
    <property type="entry name" value="Nucleic acid-binding proteins"/>
    <property type="match status" value="1"/>
</dbReference>
<evidence type="ECO:0000259" key="1">
    <source>
        <dbReference type="Pfam" id="PF01336"/>
    </source>
</evidence>
<organism evidence="4 5">
    <name type="scientific">Clostridium sulfidigenes</name>
    <dbReference type="NCBI Taxonomy" id="318464"/>
    <lineage>
        <taxon>Bacteria</taxon>
        <taxon>Bacillati</taxon>
        <taxon>Bacillota</taxon>
        <taxon>Clostridia</taxon>
        <taxon>Eubacteriales</taxon>
        <taxon>Clostridiaceae</taxon>
        <taxon>Clostridium</taxon>
    </lineage>
</organism>
<dbReference type="InterPro" id="IPR040982">
    <property type="entry name" value="DNA_pol3_finger"/>
</dbReference>
<dbReference type="InterPro" id="IPR012340">
    <property type="entry name" value="NA-bd_OB-fold"/>
</dbReference>
<feature type="domain" description="DNA polymerase helix-hairpin-helix motif" evidence="2">
    <location>
        <begin position="123"/>
        <end position="212"/>
    </location>
</feature>
<dbReference type="PANTHER" id="PTHR32294">
    <property type="entry name" value="DNA POLYMERASE III SUBUNIT ALPHA"/>
    <property type="match status" value="1"/>
</dbReference>
<proteinExistence type="predicted"/>